<dbReference type="Gene3D" id="1.25.40.10">
    <property type="entry name" value="Tetratricopeptide repeat domain"/>
    <property type="match status" value="2"/>
</dbReference>
<feature type="signal peptide" evidence="1">
    <location>
        <begin position="1"/>
        <end position="20"/>
    </location>
</feature>
<accession>A0A6M1SZ73</accession>
<sequence>MKKLLVLTVILFLGSSTLQAQSEVAPPDGLPEAAAYSIFYENYKNENYESAIRYGRWIWEGMPQTIEGYSRFELEKNLNRLVTSYSELANEKEDPSLKSAYLDTTDMIFEKVFNELESSQYDEFSWHLDRGRFYQENSNFIDNAMGKAAAEYKKAFDQNPEEFTKLAEGYYVQVMIQQMSSEGMKDQALEYIDKAAPYAGDKLSNFFDSQRNQLFDSPEERITFLEGQMEQNPEDVEIISELRDMYEQQDMLDKAQELNEKLYELDPSYENTTALAEFAINNANTSNAVKYLKEGLQKAPNDEEKARTALKLSETYLNSGQLQEARRYARQASNLDSDWGRPYIQIAGIYAQTVNQCTSGRKMTREDRVVYWLVLDYLDKARRVDSQVSNTVQRQYQSYQPVIPTTEDKFFKGWEKGDSIAVDGSLNSCYSWVGESTTVR</sequence>
<dbReference type="AlphaFoldDB" id="A0A6M1SZ73"/>
<feature type="chain" id="PRO_5027010422" description="Tetratricopeptide repeat protein" evidence="1">
    <location>
        <begin position="21"/>
        <end position="440"/>
    </location>
</feature>
<evidence type="ECO:0000256" key="1">
    <source>
        <dbReference type="SAM" id="SignalP"/>
    </source>
</evidence>
<evidence type="ECO:0000313" key="3">
    <source>
        <dbReference type="Proteomes" id="UP000473278"/>
    </source>
</evidence>
<dbReference type="Proteomes" id="UP000473278">
    <property type="component" value="Unassembled WGS sequence"/>
</dbReference>
<name>A0A6M1SZ73_9BACT</name>
<comment type="caution">
    <text evidence="2">The sequence shown here is derived from an EMBL/GenBank/DDBJ whole genome shotgun (WGS) entry which is preliminary data.</text>
</comment>
<organism evidence="2 3">
    <name type="scientific">Halalkalibaculum roseum</name>
    <dbReference type="NCBI Taxonomy" id="2709311"/>
    <lineage>
        <taxon>Bacteria</taxon>
        <taxon>Pseudomonadati</taxon>
        <taxon>Balneolota</taxon>
        <taxon>Balneolia</taxon>
        <taxon>Balneolales</taxon>
        <taxon>Balneolaceae</taxon>
        <taxon>Halalkalibaculum</taxon>
    </lineage>
</organism>
<reference evidence="2 3" key="1">
    <citation type="submission" date="2020-02" db="EMBL/GenBank/DDBJ databases">
        <title>Balneolaceae bacterium YR4-1, complete genome.</title>
        <authorList>
            <person name="Li Y."/>
            <person name="Wu S."/>
        </authorList>
    </citation>
    <scope>NUCLEOTIDE SEQUENCE [LARGE SCALE GENOMIC DNA]</scope>
    <source>
        <strain evidence="2 3">YR4-1</strain>
    </source>
</reference>
<evidence type="ECO:0008006" key="4">
    <source>
        <dbReference type="Google" id="ProtNLM"/>
    </source>
</evidence>
<dbReference type="SUPFAM" id="SSF81901">
    <property type="entry name" value="HCP-like"/>
    <property type="match status" value="1"/>
</dbReference>
<dbReference type="EMBL" id="JAALLT010000001">
    <property type="protein sequence ID" value="NGP75165.1"/>
    <property type="molecule type" value="Genomic_DNA"/>
</dbReference>
<proteinExistence type="predicted"/>
<dbReference type="RefSeq" id="WP_165138232.1">
    <property type="nucleotide sequence ID" value="NZ_JAALLT010000001.1"/>
</dbReference>
<gene>
    <name evidence="2" type="ORF">G3570_00860</name>
</gene>
<protein>
    <recommendedName>
        <fullName evidence="4">Tetratricopeptide repeat protein</fullName>
    </recommendedName>
</protein>
<keyword evidence="3" id="KW-1185">Reference proteome</keyword>
<evidence type="ECO:0000313" key="2">
    <source>
        <dbReference type="EMBL" id="NGP75165.1"/>
    </source>
</evidence>
<keyword evidence="1" id="KW-0732">Signal</keyword>
<dbReference type="InterPro" id="IPR011990">
    <property type="entry name" value="TPR-like_helical_dom_sf"/>
</dbReference>